<dbReference type="Pfam" id="PF13456">
    <property type="entry name" value="RVT_3"/>
    <property type="match status" value="1"/>
</dbReference>
<dbReference type="GO" id="GO:0003676">
    <property type="term" value="F:nucleic acid binding"/>
    <property type="evidence" value="ECO:0007669"/>
    <property type="project" value="InterPro"/>
</dbReference>
<feature type="domain" description="Integrase catalytic" evidence="2">
    <location>
        <begin position="600"/>
        <end position="688"/>
    </location>
</feature>
<evidence type="ECO:0000313" key="3">
    <source>
        <dbReference type="Proteomes" id="UP000515211"/>
    </source>
</evidence>
<dbReference type="InterPro" id="IPR000477">
    <property type="entry name" value="RT_dom"/>
</dbReference>
<dbReference type="PROSITE" id="PS50994">
    <property type="entry name" value="INTEGRASE"/>
    <property type="match status" value="1"/>
</dbReference>
<dbReference type="Pfam" id="PF17919">
    <property type="entry name" value="RT_RNaseH_2"/>
    <property type="match status" value="1"/>
</dbReference>
<dbReference type="PANTHER" id="PTHR48475">
    <property type="entry name" value="RIBONUCLEASE H"/>
    <property type="match status" value="1"/>
</dbReference>
<dbReference type="GO" id="GO:0015074">
    <property type="term" value="P:DNA integration"/>
    <property type="evidence" value="ECO:0007669"/>
    <property type="project" value="InterPro"/>
</dbReference>
<dbReference type="Proteomes" id="UP000515211">
    <property type="component" value="Chromosome 2"/>
</dbReference>
<dbReference type="InterPro" id="IPR012337">
    <property type="entry name" value="RNaseH-like_sf"/>
</dbReference>
<gene>
    <name evidence="4" type="primary">LOC127744944</name>
</gene>
<dbReference type="RefSeq" id="XP_052113799.1">
    <property type="nucleotide sequence ID" value="XM_052257839.1"/>
</dbReference>
<dbReference type="Gene3D" id="3.30.420.10">
    <property type="entry name" value="Ribonuclease H-like superfamily/Ribonuclease H"/>
    <property type="match status" value="2"/>
</dbReference>
<sequence length="817" mass="93138">MCVDFTDLNKAYPKDSYPLPSIDSLVDNASGFEKLSFMDAYSGYNQIQMHPSDQNKTAFITEYGNYYYKVMSFGLKNAGATYQRLMDKVFAKQIGRNIEVYVEDMVAKTKIGNNHLDDLAKIFEQLRKYNMRLYPEKCAFRVQSGKFLGFLLTSRGIEANPEKCRAILDMASPHTIKEVQRLTGRLAALSRFLPCLASKTLCFFQTLKKKKAFQWTDDCEQAFTTIKETLSKPPILQTPLQGEPLFLYLSITNWAVSSALVTEREKQQSPIYFTSKTLQNSELRYPTIEKLALALVFSARRLRPYFQSHEIHVRTDDPLRQVLQKPELAGRLVKWSVELSEFDITYEGRASIKSQFLADFIAEFSVPSTTEDYIEWSLYVDGSSNPQGCGAGIILDDNHGTVIEHSLNFSFKASNNQSEYEALIAGLKLAADLNITKLKVYCDSLLIVQQVNNLYQVKDLLLSKYLDVMQNLLSKFSKYEIQHIPRESNGRADILSKLASTQPNGSSLYQSTLLKPSIELTQILSVTQEEDWRSPYIQYLRTGILPGDVENGRHFRRQASFFTIYNNCLYRRGFSRPLLKCLCRTEAELALAEAHEGICDNGRQFADQKFTSFLQNLKIKQHFSSVEHPQTNGLAEAANKVILHALSKKLNDTKGLWAELIPEIIWGYNTIIHSTTKETHFRLVYGSDAMIPVEISQSSLRTKLADQTTQDIARQSKLDLAEEIRSSTAAKHLAMQQHIARRYNKRLQPRSFQIHNLVLIKTEQARKPSAHGKLLANWEGPYRITEVIGNGAYRLQTLEGKDLPNTWNVSSLKLYYS</sequence>
<evidence type="ECO:0000259" key="1">
    <source>
        <dbReference type="PROSITE" id="PS50879"/>
    </source>
</evidence>
<dbReference type="InterPro" id="IPR041577">
    <property type="entry name" value="RT_RNaseH_2"/>
</dbReference>
<dbReference type="InterPro" id="IPR036397">
    <property type="entry name" value="RNaseH_sf"/>
</dbReference>
<keyword evidence="3" id="KW-1185">Reference proteome</keyword>
<dbReference type="Gene3D" id="3.10.10.10">
    <property type="entry name" value="HIV Type 1 Reverse Transcriptase, subunit A, domain 1"/>
    <property type="match status" value="1"/>
</dbReference>
<evidence type="ECO:0000259" key="2">
    <source>
        <dbReference type="PROSITE" id="PS50994"/>
    </source>
</evidence>
<dbReference type="InterPro" id="IPR001584">
    <property type="entry name" value="Integrase_cat-core"/>
</dbReference>
<dbReference type="KEGG" id="adu:127744944"/>
<dbReference type="CDD" id="cd01647">
    <property type="entry name" value="RT_LTR"/>
    <property type="match status" value="1"/>
</dbReference>
<protein>
    <submittedName>
        <fullName evidence="4">Uncharacterized protein LOC127744944</fullName>
    </submittedName>
</protein>
<reference evidence="4" key="2">
    <citation type="submission" date="2025-08" db="UniProtKB">
        <authorList>
            <consortium name="RefSeq"/>
        </authorList>
    </citation>
    <scope>IDENTIFICATION</scope>
    <source>
        <tissue evidence="4">Whole plant</tissue>
    </source>
</reference>
<dbReference type="CDD" id="cd09279">
    <property type="entry name" value="RNase_HI_like"/>
    <property type="match status" value="1"/>
</dbReference>
<dbReference type="InterPro" id="IPR002156">
    <property type="entry name" value="RNaseH_domain"/>
</dbReference>
<dbReference type="AlphaFoldDB" id="A0A9C6TNC3"/>
<dbReference type="InterPro" id="IPR043502">
    <property type="entry name" value="DNA/RNA_pol_sf"/>
</dbReference>
<dbReference type="GO" id="GO:0004523">
    <property type="term" value="F:RNA-DNA hybrid ribonuclease activity"/>
    <property type="evidence" value="ECO:0007669"/>
    <property type="project" value="InterPro"/>
</dbReference>
<evidence type="ECO:0000313" key="4">
    <source>
        <dbReference type="RefSeq" id="XP_052113799.1"/>
    </source>
</evidence>
<feature type="domain" description="RNase H type-1" evidence="1">
    <location>
        <begin position="372"/>
        <end position="501"/>
    </location>
</feature>
<dbReference type="SUPFAM" id="SSF53098">
    <property type="entry name" value="Ribonuclease H-like"/>
    <property type="match status" value="2"/>
</dbReference>
<name>A0A9C6TNC3_ARADU</name>
<dbReference type="Pfam" id="PF00078">
    <property type="entry name" value="RVT_1"/>
    <property type="match status" value="1"/>
</dbReference>
<dbReference type="PROSITE" id="PS50879">
    <property type="entry name" value="RNASE_H_1"/>
    <property type="match status" value="1"/>
</dbReference>
<accession>A0A9C6TNC3</accession>
<dbReference type="SUPFAM" id="SSF56672">
    <property type="entry name" value="DNA/RNA polymerases"/>
    <property type="match status" value="1"/>
</dbReference>
<dbReference type="Gene3D" id="3.30.70.270">
    <property type="match status" value="2"/>
</dbReference>
<reference evidence="3" key="1">
    <citation type="journal article" date="2016" name="Nat. Genet.">
        <title>The genome sequences of Arachis duranensis and Arachis ipaensis, the diploid ancestors of cultivated peanut.</title>
        <authorList>
            <person name="Bertioli D.J."/>
            <person name="Cannon S.B."/>
            <person name="Froenicke L."/>
            <person name="Huang G."/>
            <person name="Farmer A.D."/>
            <person name="Cannon E.K."/>
            <person name="Liu X."/>
            <person name="Gao D."/>
            <person name="Clevenger J."/>
            <person name="Dash S."/>
            <person name="Ren L."/>
            <person name="Moretzsohn M.C."/>
            <person name="Shirasawa K."/>
            <person name="Huang W."/>
            <person name="Vidigal B."/>
            <person name="Abernathy B."/>
            <person name="Chu Y."/>
            <person name="Niederhuth C.E."/>
            <person name="Umale P."/>
            <person name="Araujo A.C."/>
            <person name="Kozik A."/>
            <person name="Kim K.D."/>
            <person name="Burow M.D."/>
            <person name="Varshney R.K."/>
            <person name="Wang X."/>
            <person name="Zhang X."/>
            <person name="Barkley N."/>
            <person name="Guimaraes P.M."/>
            <person name="Isobe S."/>
            <person name="Guo B."/>
            <person name="Liao B."/>
            <person name="Stalker H.T."/>
            <person name="Schmitz R.J."/>
            <person name="Scheffler B.E."/>
            <person name="Leal-Bertioli S.C."/>
            <person name="Xun X."/>
            <person name="Jackson S.A."/>
            <person name="Michelmore R."/>
            <person name="Ozias-Akins P."/>
        </authorList>
    </citation>
    <scope>NUCLEOTIDE SEQUENCE [LARGE SCALE GENOMIC DNA]</scope>
    <source>
        <strain evidence="3">cv. V14167</strain>
    </source>
</reference>
<proteinExistence type="predicted"/>
<dbReference type="PANTHER" id="PTHR48475:SF2">
    <property type="entry name" value="RIBONUCLEASE H"/>
    <property type="match status" value="1"/>
</dbReference>
<dbReference type="GeneID" id="127744944"/>
<organism evidence="3 4">
    <name type="scientific">Arachis duranensis</name>
    <name type="common">Wild peanut</name>
    <dbReference type="NCBI Taxonomy" id="130453"/>
    <lineage>
        <taxon>Eukaryota</taxon>
        <taxon>Viridiplantae</taxon>
        <taxon>Streptophyta</taxon>
        <taxon>Embryophyta</taxon>
        <taxon>Tracheophyta</taxon>
        <taxon>Spermatophyta</taxon>
        <taxon>Magnoliopsida</taxon>
        <taxon>eudicotyledons</taxon>
        <taxon>Gunneridae</taxon>
        <taxon>Pentapetalae</taxon>
        <taxon>rosids</taxon>
        <taxon>fabids</taxon>
        <taxon>Fabales</taxon>
        <taxon>Fabaceae</taxon>
        <taxon>Papilionoideae</taxon>
        <taxon>50 kb inversion clade</taxon>
        <taxon>dalbergioids sensu lato</taxon>
        <taxon>Dalbergieae</taxon>
        <taxon>Pterocarpus clade</taxon>
        <taxon>Arachis</taxon>
    </lineage>
</organism>
<dbReference type="InterPro" id="IPR043128">
    <property type="entry name" value="Rev_trsase/Diguanyl_cyclase"/>
</dbReference>